<feature type="transmembrane region" description="Helical" evidence="1">
    <location>
        <begin position="12"/>
        <end position="31"/>
    </location>
</feature>
<protein>
    <submittedName>
        <fullName evidence="2">Polysaccharide biosynthesis protein</fullName>
    </submittedName>
</protein>
<name>A0A2Z2HHU0_9ARCH</name>
<dbReference type="Proteomes" id="UP000249949">
    <property type="component" value="Chromosome"/>
</dbReference>
<evidence type="ECO:0000313" key="2">
    <source>
        <dbReference type="EMBL" id="ARS63764.1"/>
    </source>
</evidence>
<sequence length="499" mass="55915">MSNIRVTYSGLISLLVGIVSTITGLIFTLIVTRSLTPDEYGSWGLIGGLIMYVMILDPIVTYWTTREIARGEDSGKTAIITHGLFSLIALILYIIIAFFVANETVVTFDVLVLGAMLIPVMFINRALTALNLGWKPQATSYGIITFELSKIPLALILVYHFNLGLEGAIISTTISYVASIIILSINSRSKLKVKFKTFYIKKWTKFFWIPLYRKGQSVVFSFDVAIFAIISDSVFGIALFSASLAVSILVGHAGLIAQAIYPKLLSGSKKNYLNENLIRFFYFAFPLTAISIVFAQPALFALNPEYEIATIVVIIMSIRTFFYVLSNIFQSAIHGAETIDTKENPKFSDFVKSKLFILPTIILIQYSLYVSILAIVLFLTKDNSTQLELVINWALISLIVQIPFTAYFYKVTKKQFSLNLDVITTIKYLSASILVFSLTYFVTENFLIYQESIFNFLPNLVLYVGLGVLMYVGLTFFIDNKTKMLIKSIIGELRKNSTS</sequence>
<evidence type="ECO:0000256" key="1">
    <source>
        <dbReference type="SAM" id="Phobius"/>
    </source>
</evidence>
<proteinExistence type="predicted"/>
<keyword evidence="3" id="KW-1185">Reference proteome</keyword>
<gene>
    <name evidence="2" type="ORF">NMSP_0132</name>
</gene>
<keyword evidence="1" id="KW-1133">Transmembrane helix</keyword>
<feature type="transmembrane region" description="Helical" evidence="1">
    <location>
        <begin position="167"/>
        <end position="185"/>
    </location>
</feature>
<dbReference type="EMBL" id="CP021324">
    <property type="protein sequence ID" value="ARS63764.1"/>
    <property type="molecule type" value="Genomic_DNA"/>
</dbReference>
<reference evidence="2 3" key="1">
    <citation type="journal article" date="2017" name="Environ. Microbiol.">
        <title>Genome and epigenome of a novel marine Thaumarchaeota strain suggest viral infection, phosphorothioation DNA modification and multiple restriction systems.</title>
        <authorList>
            <person name="Ahlgren N.A."/>
            <person name="Chen Y."/>
            <person name="Needham D.M."/>
            <person name="Parada A.E."/>
            <person name="Sachdeva R."/>
            <person name="Trinh V."/>
            <person name="Chen T."/>
            <person name="Fuhrman J.A."/>
        </authorList>
    </citation>
    <scope>NUCLEOTIDE SEQUENCE [LARGE SCALE GENOMIC DNA]</scope>
    <source>
        <strain evidence="2 3">SPOT01</strain>
    </source>
</reference>
<feature type="transmembrane region" description="Helical" evidence="1">
    <location>
        <begin position="355"/>
        <end position="378"/>
    </location>
</feature>
<feature type="transmembrane region" description="Helical" evidence="1">
    <location>
        <begin position="429"/>
        <end position="448"/>
    </location>
</feature>
<dbReference type="OrthoDB" id="5027at2157"/>
<feature type="transmembrane region" description="Helical" evidence="1">
    <location>
        <begin position="460"/>
        <end position="478"/>
    </location>
</feature>
<feature type="transmembrane region" description="Helical" evidence="1">
    <location>
        <begin position="206"/>
        <end position="230"/>
    </location>
</feature>
<feature type="transmembrane region" description="Helical" evidence="1">
    <location>
        <begin position="236"/>
        <end position="260"/>
    </location>
</feature>
<feature type="transmembrane region" description="Helical" evidence="1">
    <location>
        <begin position="77"/>
        <end position="100"/>
    </location>
</feature>
<feature type="transmembrane region" description="Helical" evidence="1">
    <location>
        <begin position="308"/>
        <end position="325"/>
    </location>
</feature>
<evidence type="ECO:0000313" key="3">
    <source>
        <dbReference type="Proteomes" id="UP000249949"/>
    </source>
</evidence>
<feature type="transmembrane region" description="Helical" evidence="1">
    <location>
        <begin position="139"/>
        <end position="161"/>
    </location>
</feature>
<feature type="transmembrane region" description="Helical" evidence="1">
    <location>
        <begin position="43"/>
        <end position="65"/>
    </location>
</feature>
<keyword evidence="1" id="KW-0812">Transmembrane</keyword>
<organism evidence="2 3">
    <name type="scientific">Candidatus Nitrosomarinus catalinensis</name>
    <dbReference type="NCBI Taxonomy" id="1898749"/>
    <lineage>
        <taxon>Archaea</taxon>
        <taxon>Nitrososphaerota</taxon>
        <taxon>Nitrososphaeria</taxon>
        <taxon>Nitrosopumilales</taxon>
        <taxon>Nitrosopumilaceae</taxon>
        <taxon>Candidatus Nitrosomarinus</taxon>
    </lineage>
</organism>
<keyword evidence="1" id="KW-0472">Membrane</keyword>
<dbReference type="KEGG" id="nct:NMSP_0132"/>
<feature type="transmembrane region" description="Helical" evidence="1">
    <location>
        <begin position="106"/>
        <end position="127"/>
    </location>
</feature>
<accession>A0A2Z2HHU0</accession>
<feature type="transmembrane region" description="Helical" evidence="1">
    <location>
        <begin position="280"/>
        <end position="302"/>
    </location>
</feature>
<dbReference type="GeneID" id="32900634"/>
<feature type="transmembrane region" description="Helical" evidence="1">
    <location>
        <begin position="390"/>
        <end position="409"/>
    </location>
</feature>
<dbReference type="RefSeq" id="WP_086906992.1">
    <property type="nucleotide sequence ID" value="NZ_CP021324.1"/>
</dbReference>
<dbReference type="AlphaFoldDB" id="A0A2Z2HHU0"/>